<keyword evidence="3" id="KW-0597">Phosphoprotein</keyword>
<dbReference type="SUPFAM" id="SSF47336">
    <property type="entry name" value="ACP-like"/>
    <property type="match status" value="1"/>
</dbReference>
<evidence type="ECO:0000256" key="1">
    <source>
        <dbReference type="ARBA" id="ARBA00001957"/>
    </source>
</evidence>
<dbReference type="InterPro" id="IPR009081">
    <property type="entry name" value="PP-bd_ACP"/>
</dbReference>
<dbReference type="Gene3D" id="3.30.559.10">
    <property type="entry name" value="Chloramphenicol acetyltransferase-like domain"/>
    <property type="match status" value="1"/>
</dbReference>
<keyword evidence="2" id="KW-0596">Phosphopantetheine</keyword>
<dbReference type="PANTHER" id="PTHR45527">
    <property type="entry name" value="NONRIBOSOMAL PEPTIDE SYNTHETASE"/>
    <property type="match status" value="1"/>
</dbReference>
<reference evidence="5 6" key="1">
    <citation type="submission" date="2024-05" db="EMBL/GenBank/DDBJ databases">
        <title>Roseateles sp. 2.12 16S ribosomal RNA gene Genome sequencing and assembly.</title>
        <authorList>
            <person name="Woo H."/>
        </authorList>
    </citation>
    <scope>NUCLEOTIDE SEQUENCE [LARGE SCALE GENOMIC DNA]</scope>
    <source>
        <strain evidence="5 6">2.12</strain>
    </source>
</reference>
<evidence type="ECO:0000313" key="5">
    <source>
        <dbReference type="EMBL" id="MEO3715969.1"/>
    </source>
</evidence>
<dbReference type="Pfam" id="PF00550">
    <property type="entry name" value="PP-binding"/>
    <property type="match status" value="1"/>
</dbReference>
<dbReference type="InterPro" id="IPR006162">
    <property type="entry name" value="Ppantetheine_attach_site"/>
</dbReference>
<comment type="cofactor">
    <cofactor evidence="1">
        <name>pantetheine 4'-phosphate</name>
        <dbReference type="ChEBI" id="CHEBI:47942"/>
    </cofactor>
</comment>
<feature type="domain" description="Carrier" evidence="4">
    <location>
        <begin position="1"/>
        <end position="66"/>
    </location>
</feature>
<dbReference type="PROSITE" id="PS50075">
    <property type="entry name" value="CARRIER"/>
    <property type="match status" value="1"/>
</dbReference>
<proteinExistence type="predicted"/>
<sequence length="580" mass="63830">LAAIWAELLKVERVGRHDSFFELGGHSLLALGLVERMRRQGLHADVKLLFSSPTVAELALSVATVAKDIVVPPNLIPPGATSITPEMLTLARLDQAGIDRVVAMVEGGAAQVQDLYPLTAAQEGILFHHRMGSGSDAYVEAGLLACSSRERVDSFLQALQQLVDRHDILRTAILWEGLDEPLQVVHRRAALPVSFLDLDPADGEVAQQLAQRMDPRRTRIDVRQPPMLRVGVAHDPVQGRWLMRLLSHHLVMDHTTQELLIQEAGLIQAGRADQLLPPVPFRDFVARARLGVSDDEHRAFFSRMLGDVEEPTAPFEILETEVSGLEMKEARLPLPASTARAVRELARRFGVSVASVMHLAWAMVIAKVSSRQSPVFGTVLFGRMQGGPGADRVWGMFINTLPVRIDVDAAPVQQSLRRVHALLSELLHHEHASLALAQRCSGVRHGQPLFTSLLNYRYGVFEEQVQAHNAELEVLGAEERSSFPICLDVDDLGEGFSLNAQVEGGLDPLRVCRLMEASLDGLLQALREAPQTPVAHIDILPAAEREQVLRGWNQTQEALPLDRCVHELIEAQVRRDGAAA</sequence>
<dbReference type="CDD" id="cd19544">
    <property type="entry name" value="E-C_NRPS"/>
    <property type="match status" value="1"/>
</dbReference>
<accession>A0ABV0GLM1</accession>
<comment type="caution">
    <text evidence="5">The sequence shown here is derived from an EMBL/GenBank/DDBJ whole genome shotgun (WGS) entry which is preliminary data.</text>
</comment>
<keyword evidence="6" id="KW-1185">Reference proteome</keyword>
<dbReference type="RefSeq" id="WP_347613758.1">
    <property type="nucleotide sequence ID" value="NZ_JBDPZC010000044.1"/>
</dbReference>
<dbReference type="InterPro" id="IPR036736">
    <property type="entry name" value="ACP-like_sf"/>
</dbReference>
<evidence type="ECO:0000256" key="3">
    <source>
        <dbReference type="ARBA" id="ARBA00022553"/>
    </source>
</evidence>
<evidence type="ECO:0000259" key="4">
    <source>
        <dbReference type="PROSITE" id="PS50075"/>
    </source>
</evidence>
<dbReference type="Gene3D" id="3.30.559.30">
    <property type="entry name" value="Nonribosomal peptide synthetase, condensation domain"/>
    <property type="match status" value="1"/>
</dbReference>
<dbReference type="Gene3D" id="1.10.1200.10">
    <property type="entry name" value="ACP-like"/>
    <property type="match status" value="1"/>
</dbReference>
<dbReference type="EMBL" id="JBDPZC010000044">
    <property type="protein sequence ID" value="MEO3715969.1"/>
    <property type="molecule type" value="Genomic_DNA"/>
</dbReference>
<dbReference type="InterPro" id="IPR001242">
    <property type="entry name" value="Condensation_dom"/>
</dbReference>
<dbReference type="SUPFAM" id="SSF52777">
    <property type="entry name" value="CoA-dependent acyltransferases"/>
    <property type="match status" value="2"/>
</dbReference>
<feature type="non-terminal residue" evidence="5">
    <location>
        <position position="1"/>
    </location>
</feature>
<dbReference type="PROSITE" id="PS00012">
    <property type="entry name" value="PHOSPHOPANTETHEINE"/>
    <property type="match status" value="1"/>
</dbReference>
<evidence type="ECO:0000256" key="2">
    <source>
        <dbReference type="ARBA" id="ARBA00022450"/>
    </source>
</evidence>
<dbReference type="InterPro" id="IPR023213">
    <property type="entry name" value="CAT-like_dom_sf"/>
</dbReference>
<dbReference type="Pfam" id="PF00668">
    <property type="entry name" value="Condensation"/>
    <property type="match status" value="1"/>
</dbReference>
<organism evidence="5 6">
    <name type="scientific">Roseateles flavus</name>
    <dbReference type="NCBI Taxonomy" id="3149041"/>
    <lineage>
        <taxon>Bacteria</taxon>
        <taxon>Pseudomonadati</taxon>
        <taxon>Pseudomonadota</taxon>
        <taxon>Betaproteobacteria</taxon>
        <taxon>Burkholderiales</taxon>
        <taxon>Sphaerotilaceae</taxon>
        <taxon>Roseateles</taxon>
    </lineage>
</organism>
<gene>
    <name evidence="5" type="ORF">ABDJ40_24635</name>
</gene>
<dbReference type="PANTHER" id="PTHR45527:SF1">
    <property type="entry name" value="FATTY ACID SYNTHASE"/>
    <property type="match status" value="1"/>
</dbReference>
<dbReference type="Proteomes" id="UP001462640">
    <property type="component" value="Unassembled WGS sequence"/>
</dbReference>
<protein>
    <submittedName>
        <fullName evidence="5">Condensation domain-containing protein</fullName>
    </submittedName>
</protein>
<feature type="non-terminal residue" evidence="5">
    <location>
        <position position="580"/>
    </location>
</feature>
<evidence type="ECO:0000313" key="6">
    <source>
        <dbReference type="Proteomes" id="UP001462640"/>
    </source>
</evidence>
<name>A0ABV0GLM1_9BURK</name>